<protein>
    <recommendedName>
        <fullName evidence="2">Muskelin N-terminal domain-containing protein</fullName>
    </recommendedName>
</protein>
<evidence type="ECO:0000256" key="1">
    <source>
        <dbReference type="ARBA" id="ARBA00022737"/>
    </source>
</evidence>
<sequence>SKIPHNCNIPLVSFILIIDFDFFFQFLTLKLSKYAIIRTITFGKYEKPHICNLKKFRVYGGLEEDSMIELLEGGLKNDSNPETFMLRYTVGGQPFASRYIKIVPIQSWGPSFNFTIWFVELMGLDCWKDVKPAIDWFIRYKEREAVRLCLKYLRQMNYEESFQVLQQQSGVELEDKRLRDLYNVVRQGDYEKVEDFMRNSVNDGLLSSYVSKLDYRPTWQCILPDRPRPGMRGGHQMCLDPYGETIYLLGGWDGHQDLSDLWSYHIPSNRWTLISSDTEADGGPSARSCHKVCLDPERRQMFTLGRYLDTQCRTTESLKSDFYVYDIDNNIWTLISDDTSAIGGPKLIFDHQMCMDVALRTIYVFGGRILDDRSNSVQGLFEPKYSGLYSYHVSANVWKQICCDNTSDPNLPILTARVGHSMLFHPVNRKLYIFAGQRLKDYLNDFFSYEVDSGRIEYLSEGSKNKDNDDIPAAGFTQRATIDPELDEIYVLSV</sequence>
<dbReference type="SMART" id="SM00667">
    <property type="entry name" value="LisH"/>
    <property type="match status" value="1"/>
</dbReference>
<evidence type="ECO:0000313" key="3">
    <source>
        <dbReference type="EMBL" id="KAL1110452.1"/>
    </source>
</evidence>
<feature type="non-terminal residue" evidence="3">
    <location>
        <position position="1"/>
    </location>
</feature>
<dbReference type="InterPro" id="IPR010565">
    <property type="entry name" value="Muskelin_N"/>
</dbReference>
<feature type="domain" description="Muskelin N-terminal" evidence="2">
    <location>
        <begin position="25"/>
        <end position="175"/>
    </location>
</feature>
<dbReference type="PROSITE" id="PS50896">
    <property type="entry name" value="LISH"/>
    <property type="match status" value="1"/>
</dbReference>
<dbReference type="PANTHER" id="PTHR15526">
    <property type="entry name" value="MUSKELIN"/>
    <property type="match status" value="1"/>
</dbReference>
<comment type="caution">
    <text evidence="3">The sequence shown here is derived from an EMBL/GenBank/DDBJ whole genome shotgun (WGS) entry which is preliminary data.</text>
</comment>
<keyword evidence="4" id="KW-1185">Reference proteome</keyword>
<name>A0ABD0XTE6_9HEMI</name>
<dbReference type="EMBL" id="JBFDAA010000022">
    <property type="protein sequence ID" value="KAL1110452.1"/>
    <property type="molecule type" value="Genomic_DNA"/>
</dbReference>
<reference evidence="3 4" key="1">
    <citation type="submission" date="2024-07" db="EMBL/GenBank/DDBJ databases">
        <title>Chromosome-level genome assembly of the water stick insect Ranatra chinensis (Heteroptera: Nepidae).</title>
        <authorList>
            <person name="Liu X."/>
        </authorList>
    </citation>
    <scope>NUCLEOTIDE SEQUENCE [LARGE SCALE GENOMIC DNA]</scope>
    <source>
        <strain evidence="3">Cailab_2021Rc</strain>
        <tissue evidence="3">Muscle</tissue>
    </source>
</reference>
<dbReference type="Gene3D" id="2.120.10.80">
    <property type="entry name" value="Kelch-type beta propeller"/>
    <property type="match status" value="1"/>
</dbReference>
<accession>A0ABD0XTE6</accession>
<dbReference type="InterPro" id="IPR006594">
    <property type="entry name" value="LisH"/>
</dbReference>
<evidence type="ECO:0000313" key="4">
    <source>
        <dbReference type="Proteomes" id="UP001558652"/>
    </source>
</evidence>
<dbReference type="SUPFAM" id="SSF117281">
    <property type="entry name" value="Kelch motif"/>
    <property type="match status" value="1"/>
</dbReference>
<dbReference type="PANTHER" id="PTHR15526:SF5">
    <property type="entry name" value="MUSKELIN"/>
    <property type="match status" value="1"/>
</dbReference>
<dbReference type="Pfam" id="PF06588">
    <property type="entry name" value="Muskelin_N"/>
    <property type="match status" value="1"/>
</dbReference>
<gene>
    <name evidence="3" type="ORF">AAG570_007983</name>
</gene>
<dbReference type="InterPro" id="IPR052456">
    <property type="entry name" value="CTLH_complex_component"/>
</dbReference>
<organism evidence="3 4">
    <name type="scientific">Ranatra chinensis</name>
    <dbReference type="NCBI Taxonomy" id="642074"/>
    <lineage>
        <taxon>Eukaryota</taxon>
        <taxon>Metazoa</taxon>
        <taxon>Ecdysozoa</taxon>
        <taxon>Arthropoda</taxon>
        <taxon>Hexapoda</taxon>
        <taxon>Insecta</taxon>
        <taxon>Pterygota</taxon>
        <taxon>Neoptera</taxon>
        <taxon>Paraneoptera</taxon>
        <taxon>Hemiptera</taxon>
        <taxon>Heteroptera</taxon>
        <taxon>Panheteroptera</taxon>
        <taxon>Nepomorpha</taxon>
        <taxon>Nepidae</taxon>
        <taxon>Ranatrinae</taxon>
        <taxon>Ranatra</taxon>
    </lineage>
</organism>
<dbReference type="Pfam" id="PF24681">
    <property type="entry name" value="Kelch_KLHDC2_KLHL20_DRC7"/>
    <property type="match status" value="1"/>
</dbReference>
<dbReference type="Proteomes" id="UP001558652">
    <property type="component" value="Unassembled WGS sequence"/>
</dbReference>
<evidence type="ECO:0000259" key="2">
    <source>
        <dbReference type="Pfam" id="PF06588"/>
    </source>
</evidence>
<dbReference type="AlphaFoldDB" id="A0ABD0XTE6"/>
<dbReference type="InterPro" id="IPR015915">
    <property type="entry name" value="Kelch-typ_b-propeller"/>
</dbReference>
<proteinExistence type="predicted"/>
<dbReference type="Gene3D" id="2.60.120.260">
    <property type="entry name" value="Galactose-binding domain-like"/>
    <property type="match status" value="1"/>
</dbReference>
<keyword evidence="1" id="KW-0677">Repeat</keyword>